<dbReference type="OrthoDB" id="9180959at2"/>
<sequence length="454" mass="50960">MVRVSLFICTFLFTAISIADQLQSQPLVVTNSKAWKPFSYLDDDQNPAGILIDYWKLYAQHNGIEVKFLLLDWNDSLEAVKTGKADVHGGLLWSEHREGYLDYTPSIITIDTQMYINRDLIGLDLNEFMLGLHEYKVGVVTGGYEEEFTRTHYPNLKLAAFNNNQKMIDAAFSGEISAFVADLQVGNFYLLTSNKANAFIGVRNLYSGDLRAAVKEGNKVLQDQVTNGQEAITISEKQRILSRWMHINTVYPAYLAPILIAIAVVGAALYIVALRYSVRMKTRELAEANEELKKLSETDYLTGLSNRRHFVSEFHERLGRPGDVCVMVFDIDDFKMINDTYGHQVGDHVIKTVAETIKGSAGSEQLLGRIGGEEFALVMNNQDELRVKELSHSICDLIRNLDFDGQAPHKVTLSLGCAYYPNSSADIQLSDADDLMYQAKEQGKDRAVVRNMAT</sequence>
<dbReference type="Gene3D" id="3.30.70.270">
    <property type="match status" value="1"/>
</dbReference>
<dbReference type="SUPFAM" id="SSF53850">
    <property type="entry name" value="Periplasmic binding protein-like II"/>
    <property type="match status" value="1"/>
</dbReference>
<comment type="caution">
    <text evidence="6">The sequence shown here is derived from an EMBL/GenBank/DDBJ whole genome shotgun (WGS) entry which is preliminary data.</text>
</comment>
<dbReference type="InterPro" id="IPR001638">
    <property type="entry name" value="Solute-binding_3/MltF_N"/>
</dbReference>
<name>A0A427U465_9VIBR</name>
<evidence type="ECO:0000256" key="3">
    <source>
        <dbReference type="SAM" id="Phobius"/>
    </source>
</evidence>
<dbReference type="SUPFAM" id="SSF55073">
    <property type="entry name" value="Nucleotide cyclase"/>
    <property type="match status" value="1"/>
</dbReference>
<organism evidence="6 7">
    <name type="scientific">Vibrio pectenicida</name>
    <dbReference type="NCBI Taxonomy" id="62763"/>
    <lineage>
        <taxon>Bacteria</taxon>
        <taxon>Pseudomonadati</taxon>
        <taxon>Pseudomonadota</taxon>
        <taxon>Gammaproteobacteria</taxon>
        <taxon>Vibrionales</taxon>
        <taxon>Vibrionaceae</taxon>
        <taxon>Vibrio</taxon>
    </lineage>
</organism>
<dbReference type="CDD" id="cd13706">
    <property type="entry name" value="PBP2_HisK_like_1"/>
    <property type="match status" value="1"/>
</dbReference>
<dbReference type="PROSITE" id="PS50887">
    <property type="entry name" value="GGDEF"/>
    <property type="match status" value="1"/>
</dbReference>
<keyword evidence="3" id="KW-0472">Membrane</keyword>
<dbReference type="Pfam" id="PF00990">
    <property type="entry name" value="GGDEF"/>
    <property type="match status" value="1"/>
</dbReference>
<dbReference type="EC" id="2.7.7.65" evidence="2"/>
<evidence type="ECO:0000256" key="2">
    <source>
        <dbReference type="ARBA" id="ARBA00012528"/>
    </source>
</evidence>
<dbReference type="PANTHER" id="PTHR45138:SF5">
    <property type="entry name" value="BIFUNCTIONAL PERIPLASMIC SUBSTRATE BINDING PROTEIN_CYTOPLASMIC DIGUANYLATE CYCLASE"/>
    <property type="match status" value="1"/>
</dbReference>
<dbReference type="EMBL" id="RSFA01000029">
    <property type="protein sequence ID" value="RSD31517.1"/>
    <property type="molecule type" value="Genomic_DNA"/>
</dbReference>
<dbReference type="PANTHER" id="PTHR45138">
    <property type="entry name" value="REGULATORY COMPONENTS OF SENSORY TRANSDUCTION SYSTEM"/>
    <property type="match status" value="1"/>
</dbReference>
<dbReference type="Gene3D" id="3.40.190.10">
    <property type="entry name" value="Periplasmic binding protein-like II"/>
    <property type="match status" value="2"/>
</dbReference>
<feature type="signal peptide" evidence="4">
    <location>
        <begin position="1"/>
        <end position="19"/>
    </location>
</feature>
<keyword evidence="7" id="KW-1185">Reference proteome</keyword>
<keyword evidence="4" id="KW-0732">Signal</keyword>
<feature type="chain" id="PRO_5019499477" description="diguanylate cyclase" evidence="4">
    <location>
        <begin position="20"/>
        <end position="454"/>
    </location>
</feature>
<feature type="transmembrane region" description="Helical" evidence="3">
    <location>
        <begin position="251"/>
        <end position="273"/>
    </location>
</feature>
<evidence type="ECO:0000313" key="6">
    <source>
        <dbReference type="EMBL" id="RSD31517.1"/>
    </source>
</evidence>
<accession>A0A427U465</accession>
<dbReference type="AlphaFoldDB" id="A0A427U465"/>
<proteinExistence type="predicted"/>
<dbReference type="Pfam" id="PF00497">
    <property type="entry name" value="SBP_bac_3"/>
    <property type="match status" value="1"/>
</dbReference>
<dbReference type="CDD" id="cd01949">
    <property type="entry name" value="GGDEF"/>
    <property type="match status" value="1"/>
</dbReference>
<evidence type="ECO:0000313" key="7">
    <source>
        <dbReference type="Proteomes" id="UP000269041"/>
    </source>
</evidence>
<dbReference type="Proteomes" id="UP000269041">
    <property type="component" value="Unassembled WGS sequence"/>
</dbReference>
<evidence type="ECO:0000256" key="4">
    <source>
        <dbReference type="SAM" id="SignalP"/>
    </source>
</evidence>
<dbReference type="RefSeq" id="WP_125320799.1">
    <property type="nucleotide sequence ID" value="NZ_AP024890.1"/>
</dbReference>
<reference evidence="6 7" key="1">
    <citation type="submission" date="2018-12" db="EMBL/GenBank/DDBJ databases">
        <title>Genomic taxonomy of the Vibrionaceae family.</title>
        <authorList>
            <person name="Gomez-Gil B."/>
            <person name="Enciso-Ibarra K."/>
        </authorList>
    </citation>
    <scope>NUCLEOTIDE SEQUENCE [LARGE SCALE GENOMIC DNA]</scope>
    <source>
        <strain evidence="6 7">CAIM 594</strain>
    </source>
</reference>
<dbReference type="InterPro" id="IPR050469">
    <property type="entry name" value="Diguanylate_Cyclase"/>
</dbReference>
<keyword evidence="3" id="KW-1133">Transmembrane helix</keyword>
<evidence type="ECO:0000259" key="5">
    <source>
        <dbReference type="PROSITE" id="PS50887"/>
    </source>
</evidence>
<dbReference type="InterPro" id="IPR029787">
    <property type="entry name" value="Nucleotide_cyclase"/>
</dbReference>
<dbReference type="SMART" id="SM00267">
    <property type="entry name" value="GGDEF"/>
    <property type="match status" value="1"/>
</dbReference>
<dbReference type="NCBIfam" id="TIGR00254">
    <property type="entry name" value="GGDEF"/>
    <property type="match status" value="1"/>
</dbReference>
<feature type="domain" description="GGDEF" evidence="5">
    <location>
        <begin position="322"/>
        <end position="452"/>
    </location>
</feature>
<dbReference type="InterPro" id="IPR000160">
    <property type="entry name" value="GGDEF_dom"/>
</dbReference>
<dbReference type="InterPro" id="IPR043128">
    <property type="entry name" value="Rev_trsase/Diguanyl_cyclase"/>
</dbReference>
<dbReference type="GO" id="GO:1902201">
    <property type="term" value="P:negative regulation of bacterial-type flagellum-dependent cell motility"/>
    <property type="evidence" value="ECO:0007669"/>
    <property type="project" value="TreeGrafter"/>
</dbReference>
<dbReference type="GO" id="GO:0005886">
    <property type="term" value="C:plasma membrane"/>
    <property type="evidence" value="ECO:0007669"/>
    <property type="project" value="TreeGrafter"/>
</dbReference>
<keyword evidence="3" id="KW-0812">Transmembrane</keyword>
<comment type="cofactor">
    <cofactor evidence="1">
        <name>Mg(2+)</name>
        <dbReference type="ChEBI" id="CHEBI:18420"/>
    </cofactor>
</comment>
<evidence type="ECO:0000256" key="1">
    <source>
        <dbReference type="ARBA" id="ARBA00001946"/>
    </source>
</evidence>
<dbReference type="GO" id="GO:0043709">
    <property type="term" value="P:cell adhesion involved in single-species biofilm formation"/>
    <property type="evidence" value="ECO:0007669"/>
    <property type="project" value="TreeGrafter"/>
</dbReference>
<gene>
    <name evidence="6" type="ORF">EJA03_08465</name>
</gene>
<dbReference type="GO" id="GO:0052621">
    <property type="term" value="F:diguanylate cyclase activity"/>
    <property type="evidence" value="ECO:0007669"/>
    <property type="project" value="UniProtKB-EC"/>
</dbReference>
<protein>
    <recommendedName>
        <fullName evidence="2">diguanylate cyclase</fullName>
        <ecNumber evidence="2">2.7.7.65</ecNumber>
    </recommendedName>
</protein>
<dbReference type="FunFam" id="3.30.70.270:FF:000001">
    <property type="entry name" value="Diguanylate cyclase domain protein"/>
    <property type="match status" value="1"/>
</dbReference>